<dbReference type="Gene3D" id="1.10.238.20">
    <property type="entry name" value="Pheromone/general odorant binding protein domain"/>
    <property type="match status" value="1"/>
</dbReference>
<dbReference type="SUPFAM" id="SSF47565">
    <property type="entry name" value="Insect pheromone/odorant-binding proteins"/>
    <property type="match status" value="1"/>
</dbReference>
<feature type="transmembrane region" description="Helical" evidence="5">
    <location>
        <begin position="15"/>
        <end position="34"/>
    </location>
</feature>
<evidence type="ECO:0000256" key="1">
    <source>
        <dbReference type="ARBA" id="ARBA00004613"/>
    </source>
</evidence>
<dbReference type="Proteomes" id="UP001162156">
    <property type="component" value="Unassembled WGS sequence"/>
</dbReference>
<dbReference type="AlphaFoldDB" id="A0AAV8WZR7"/>
<dbReference type="InterPro" id="IPR036728">
    <property type="entry name" value="PBP_GOBP_sf"/>
</dbReference>
<accession>A0AAV8WZR7</accession>
<dbReference type="EMBL" id="JANEYF010004127">
    <property type="protein sequence ID" value="KAJ8932125.1"/>
    <property type="molecule type" value="Genomic_DNA"/>
</dbReference>
<comment type="subcellular location">
    <subcellularLocation>
        <location evidence="1">Secreted</location>
    </subcellularLocation>
</comment>
<organism evidence="6 7">
    <name type="scientific">Rhamnusium bicolor</name>
    <dbReference type="NCBI Taxonomy" id="1586634"/>
    <lineage>
        <taxon>Eukaryota</taxon>
        <taxon>Metazoa</taxon>
        <taxon>Ecdysozoa</taxon>
        <taxon>Arthropoda</taxon>
        <taxon>Hexapoda</taxon>
        <taxon>Insecta</taxon>
        <taxon>Pterygota</taxon>
        <taxon>Neoptera</taxon>
        <taxon>Endopterygota</taxon>
        <taxon>Coleoptera</taxon>
        <taxon>Polyphaga</taxon>
        <taxon>Cucujiformia</taxon>
        <taxon>Chrysomeloidea</taxon>
        <taxon>Cerambycidae</taxon>
        <taxon>Lepturinae</taxon>
        <taxon>Rhagiini</taxon>
        <taxon>Rhamnusium</taxon>
    </lineage>
</organism>
<evidence type="ECO:0000256" key="4">
    <source>
        <dbReference type="ARBA" id="ARBA00022729"/>
    </source>
</evidence>
<dbReference type="InterPro" id="IPR006170">
    <property type="entry name" value="PBP/GOBP"/>
</dbReference>
<protein>
    <submittedName>
        <fullName evidence="6">Uncharacterized protein</fullName>
    </submittedName>
</protein>
<keyword evidence="7" id="KW-1185">Reference proteome</keyword>
<comment type="caution">
    <text evidence="6">The sequence shown here is derived from an EMBL/GenBank/DDBJ whole genome shotgun (WGS) entry which is preliminary data.</text>
</comment>
<dbReference type="GO" id="GO:0005549">
    <property type="term" value="F:odorant binding"/>
    <property type="evidence" value="ECO:0007669"/>
    <property type="project" value="InterPro"/>
</dbReference>
<evidence type="ECO:0000256" key="2">
    <source>
        <dbReference type="ARBA" id="ARBA00008098"/>
    </source>
</evidence>
<keyword evidence="5" id="KW-1133">Transmembrane helix</keyword>
<keyword evidence="5" id="KW-0472">Membrane</keyword>
<name>A0AAV8WZR7_9CUCU</name>
<evidence type="ECO:0000313" key="7">
    <source>
        <dbReference type="Proteomes" id="UP001162156"/>
    </source>
</evidence>
<evidence type="ECO:0000313" key="6">
    <source>
        <dbReference type="EMBL" id="KAJ8932125.1"/>
    </source>
</evidence>
<dbReference type="PANTHER" id="PTHR11857:SF43">
    <property type="entry name" value="GEO07291P1-RELATED"/>
    <property type="match status" value="1"/>
</dbReference>
<dbReference type="SMART" id="SM00708">
    <property type="entry name" value="PhBP"/>
    <property type="match status" value="1"/>
</dbReference>
<dbReference type="CDD" id="cd23992">
    <property type="entry name" value="PBP_GOBP"/>
    <property type="match status" value="1"/>
</dbReference>
<dbReference type="PANTHER" id="PTHR11857">
    <property type="entry name" value="ODORANT BINDING PROTEIN-RELATED"/>
    <property type="match status" value="1"/>
</dbReference>
<keyword evidence="4" id="KW-0732">Signal</keyword>
<proteinExistence type="inferred from homology"/>
<sequence>MCIVCITAEEQTSTMAIIVALAVSLVVVIVEAELTPTKDQEKKLVEYHNKCLVETSADAEMLAKLLDGVFPEEQKFKEYLLCISKKAGFQNDDGEVQKDVVIEKLGESLKDPSKAKELTESCITQGSPTDIVYKVVTCTLPH</sequence>
<dbReference type="GO" id="GO:0005615">
    <property type="term" value="C:extracellular space"/>
    <property type="evidence" value="ECO:0007669"/>
    <property type="project" value="TreeGrafter"/>
</dbReference>
<comment type="similarity">
    <text evidence="2">Belongs to the PBP/GOBP family.</text>
</comment>
<dbReference type="GO" id="GO:0007608">
    <property type="term" value="P:sensory perception of smell"/>
    <property type="evidence" value="ECO:0007669"/>
    <property type="project" value="TreeGrafter"/>
</dbReference>
<evidence type="ECO:0000256" key="3">
    <source>
        <dbReference type="ARBA" id="ARBA00022525"/>
    </source>
</evidence>
<gene>
    <name evidence="6" type="ORF">NQ314_014906</name>
</gene>
<evidence type="ECO:0000256" key="5">
    <source>
        <dbReference type="SAM" id="Phobius"/>
    </source>
</evidence>
<keyword evidence="3" id="KW-0964">Secreted</keyword>
<reference evidence="6" key="1">
    <citation type="journal article" date="2023" name="Insect Mol. Biol.">
        <title>Genome sequencing provides insights into the evolution of gene families encoding plant cell wall-degrading enzymes in longhorned beetles.</title>
        <authorList>
            <person name="Shin N.R."/>
            <person name="Okamura Y."/>
            <person name="Kirsch R."/>
            <person name="Pauchet Y."/>
        </authorList>
    </citation>
    <scope>NUCLEOTIDE SEQUENCE</scope>
    <source>
        <strain evidence="6">RBIC_L_NR</strain>
    </source>
</reference>
<keyword evidence="5" id="KW-0812">Transmembrane</keyword>
<dbReference type="Pfam" id="PF01395">
    <property type="entry name" value="PBP_GOBP"/>
    <property type="match status" value="1"/>
</dbReference>